<dbReference type="KEGG" id="wma:WM2015_1308"/>
<dbReference type="GO" id="GO:0004520">
    <property type="term" value="F:DNA endonuclease activity"/>
    <property type="evidence" value="ECO:0007669"/>
    <property type="project" value="TreeGrafter"/>
</dbReference>
<accession>A0A0K0XVM3</accession>
<dbReference type="PROSITE" id="PS50828">
    <property type="entry name" value="SMR"/>
    <property type="match status" value="1"/>
</dbReference>
<dbReference type="AlphaFoldDB" id="A0A0K0XVM3"/>
<proteinExistence type="predicted"/>
<dbReference type="Gene3D" id="3.30.1370.110">
    <property type="match status" value="1"/>
</dbReference>
<protein>
    <submittedName>
        <fullName evidence="1">SMR domain protein</fullName>
    </submittedName>
</protein>
<organism evidence="1 2">
    <name type="scientific">Wenzhouxiangella marina</name>
    <dbReference type="NCBI Taxonomy" id="1579979"/>
    <lineage>
        <taxon>Bacteria</taxon>
        <taxon>Pseudomonadati</taxon>
        <taxon>Pseudomonadota</taxon>
        <taxon>Gammaproteobacteria</taxon>
        <taxon>Chromatiales</taxon>
        <taxon>Wenzhouxiangellaceae</taxon>
        <taxon>Wenzhouxiangella</taxon>
    </lineage>
</organism>
<dbReference type="InterPro" id="IPR002625">
    <property type="entry name" value="Smr_dom"/>
</dbReference>
<dbReference type="OrthoDB" id="9808881at2"/>
<sequence length="177" mass="19778">MAIDDEDRELFRSAVGEVRRVRHERVAQRGTPPSPVPAQRRLDEAAVMDELATGHFDFSSVETGEELQWVRPGMRPRLVNRLRRGHWRVQDEIDLHQMNTQAAAATIRAFLKEAIRDGLSCVKIIHGKGLRSGPDGPRIKQITARLLARHDRVVAFASAPPHDGGTGAVYVLLRQVA</sequence>
<keyword evidence="2" id="KW-1185">Reference proteome</keyword>
<dbReference type="Proteomes" id="UP000066624">
    <property type="component" value="Chromosome"/>
</dbReference>
<dbReference type="STRING" id="1579979.WM2015_1308"/>
<dbReference type="SUPFAM" id="SSF160443">
    <property type="entry name" value="SMR domain-like"/>
    <property type="match status" value="1"/>
</dbReference>
<reference evidence="1 2" key="1">
    <citation type="submission" date="2015-07" db="EMBL/GenBank/DDBJ databases">
        <authorList>
            <person name="Noorani M."/>
        </authorList>
    </citation>
    <scope>NUCLEOTIDE SEQUENCE [LARGE SCALE GENOMIC DNA]</scope>
    <source>
        <strain evidence="1 2">KCTC 42284</strain>
    </source>
</reference>
<dbReference type="InterPro" id="IPR036063">
    <property type="entry name" value="Smr_dom_sf"/>
</dbReference>
<gene>
    <name evidence="1" type="ORF">WM2015_1308</name>
</gene>
<dbReference type="PANTHER" id="PTHR35562">
    <property type="entry name" value="DNA ENDONUCLEASE SMRA-RELATED"/>
    <property type="match status" value="1"/>
</dbReference>
<dbReference type="Pfam" id="PF01713">
    <property type="entry name" value="Smr"/>
    <property type="match status" value="1"/>
</dbReference>
<dbReference type="SMART" id="SM00463">
    <property type="entry name" value="SMR"/>
    <property type="match status" value="1"/>
</dbReference>
<evidence type="ECO:0000313" key="1">
    <source>
        <dbReference type="EMBL" id="AKS41681.1"/>
    </source>
</evidence>
<dbReference type="EMBL" id="CP012154">
    <property type="protein sequence ID" value="AKS41681.1"/>
    <property type="molecule type" value="Genomic_DNA"/>
</dbReference>
<dbReference type="PANTHER" id="PTHR35562:SF2">
    <property type="entry name" value="DNA ENDONUCLEASE SMRA-RELATED"/>
    <property type="match status" value="1"/>
</dbReference>
<name>A0A0K0XVM3_9GAMM</name>
<dbReference type="RefSeq" id="WP_049725303.1">
    <property type="nucleotide sequence ID" value="NZ_CP012154.1"/>
</dbReference>
<evidence type="ECO:0000313" key="2">
    <source>
        <dbReference type="Proteomes" id="UP000066624"/>
    </source>
</evidence>